<evidence type="ECO:0000313" key="2">
    <source>
        <dbReference type="Proteomes" id="UP000316079"/>
    </source>
</evidence>
<dbReference type="GO" id="GO:0030674">
    <property type="term" value="F:protein-macromolecule adaptor activity"/>
    <property type="evidence" value="ECO:0007669"/>
    <property type="project" value="TreeGrafter"/>
</dbReference>
<accession>A0A553RE51</accession>
<sequence length="186" mass="21734">RTDLVFSRFQVEMHCLSRRPRSYLLNSYSDFKEIDEIARESYETAWLDLLIETRPEYRTTLVEKDSVRKESYESKQVIHFTVRRSPNQTIQMGIERQPPQLYHLPCKKTLPIPIFTPRDISQHCGTHTPSQDQTNMNSHSEPSFNGVCLPSVTIQKPKVVKVHGSDFRASTLVSPHRDTLHVQRRE</sequence>
<dbReference type="PANTHER" id="PTHR15143">
    <property type="entry name" value="TELETHONIN"/>
    <property type="match status" value="1"/>
</dbReference>
<comment type="caution">
    <text evidence="1">The sequence shown here is derived from an EMBL/GenBank/DDBJ whole genome shotgun (WGS) entry which is preliminary data.</text>
</comment>
<reference evidence="1 2" key="1">
    <citation type="journal article" date="2019" name="Sci. Data">
        <title>Hybrid genome assembly and annotation of Danionella translucida.</title>
        <authorList>
            <person name="Kadobianskyi M."/>
            <person name="Schulze L."/>
            <person name="Schuelke M."/>
            <person name="Judkewitz B."/>
        </authorList>
    </citation>
    <scope>NUCLEOTIDE SEQUENCE [LARGE SCALE GENOMIC DNA]</scope>
    <source>
        <strain evidence="1 2">Bolton</strain>
    </source>
</reference>
<name>A0A553RE51_9TELE</name>
<proteinExistence type="predicted"/>
<dbReference type="GO" id="GO:0035995">
    <property type="term" value="P:detection of muscle stretch"/>
    <property type="evidence" value="ECO:0007669"/>
    <property type="project" value="TreeGrafter"/>
</dbReference>
<dbReference type="AlphaFoldDB" id="A0A553RE51"/>
<dbReference type="Pfam" id="PF09470">
    <property type="entry name" value="Telethonin"/>
    <property type="match status" value="1"/>
</dbReference>
<dbReference type="InterPro" id="IPR015667">
    <property type="entry name" value="Telethonin"/>
</dbReference>
<dbReference type="GO" id="GO:0048769">
    <property type="term" value="P:sarcomerogenesis"/>
    <property type="evidence" value="ECO:0007669"/>
    <property type="project" value="TreeGrafter"/>
</dbReference>
<keyword evidence="2" id="KW-1185">Reference proteome</keyword>
<dbReference type="OrthoDB" id="9949665at2759"/>
<feature type="non-terminal residue" evidence="1">
    <location>
        <position position="1"/>
    </location>
</feature>
<organism evidence="1 2">
    <name type="scientific">Danionella cerebrum</name>
    <dbReference type="NCBI Taxonomy" id="2873325"/>
    <lineage>
        <taxon>Eukaryota</taxon>
        <taxon>Metazoa</taxon>
        <taxon>Chordata</taxon>
        <taxon>Craniata</taxon>
        <taxon>Vertebrata</taxon>
        <taxon>Euteleostomi</taxon>
        <taxon>Actinopterygii</taxon>
        <taxon>Neopterygii</taxon>
        <taxon>Teleostei</taxon>
        <taxon>Ostariophysi</taxon>
        <taxon>Cypriniformes</taxon>
        <taxon>Danionidae</taxon>
        <taxon>Danioninae</taxon>
        <taxon>Danionella</taxon>
    </lineage>
</organism>
<dbReference type="GO" id="GO:0055003">
    <property type="term" value="P:cardiac myofibril assembly"/>
    <property type="evidence" value="ECO:0007669"/>
    <property type="project" value="TreeGrafter"/>
</dbReference>
<dbReference type="GO" id="GO:0030240">
    <property type="term" value="P:skeletal muscle thin filament assembly"/>
    <property type="evidence" value="ECO:0007669"/>
    <property type="project" value="TreeGrafter"/>
</dbReference>
<dbReference type="GO" id="GO:0030018">
    <property type="term" value="C:Z disc"/>
    <property type="evidence" value="ECO:0007669"/>
    <property type="project" value="TreeGrafter"/>
</dbReference>
<protein>
    <submittedName>
        <fullName evidence="1">Uncharacterized protein</fullName>
    </submittedName>
</protein>
<dbReference type="GO" id="GO:0031432">
    <property type="term" value="F:titin binding"/>
    <property type="evidence" value="ECO:0007669"/>
    <property type="project" value="TreeGrafter"/>
</dbReference>
<dbReference type="InterPro" id="IPR023111">
    <property type="entry name" value="Titin-like_dom_sf"/>
</dbReference>
<dbReference type="GO" id="GO:0060048">
    <property type="term" value="P:cardiac muscle contraction"/>
    <property type="evidence" value="ECO:0007669"/>
    <property type="project" value="TreeGrafter"/>
</dbReference>
<dbReference type="Proteomes" id="UP000316079">
    <property type="component" value="Unassembled WGS sequence"/>
</dbReference>
<dbReference type="GO" id="GO:0030241">
    <property type="term" value="P:skeletal muscle myosin thick filament assembly"/>
    <property type="evidence" value="ECO:0007669"/>
    <property type="project" value="TreeGrafter"/>
</dbReference>
<dbReference type="EMBL" id="SRMA01024419">
    <property type="protein sequence ID" value="TRZ00444.1"/>
    <property type="molecule type" value="Genomic_DNA"/>
</dbReference>
<dbReference type="GO" id="GO:0008307">
    <property type="term" value="F:structural constituent of muscle"/>
    <property type="evidence" value="ECO:0007669"/>
    <property type="project" value="TreeGrafter"/>
</dbReference>
<dbReference type="GO" id="GO:0003009">
    <property type="term" value="P:skeletal muscle contraction"/>
    <property type="evidence" value="ECO:0007669"/>
    <property type="project" value="TreeGrafter"/>
</dbReference>
<gene>
    <name evidence="1" type="ORF">DNTS_004044</name>
</gene>
<dbReference type="Gene3D" id="2.20.160.10">
    <property type="entry name" value="titin domain like"/>
    <property type="match status" value="1"/>
</dbReference>
<dbReference type="GO" id="GO:0055008">
    <property type="term" value="P:cardiac muscle tissue morphogenesis"/>
    <property type="evidence" value="ECO:0007669"/>
    <property type="project" value="TreeGrafter"/>
</dbReference>
<dbReference type="PANTHER" id="PTHR15143:SF0">
    <property type="entry name" value="TELETHONIN"/>
    <property type="match status" value="1"/>
</dbReference>
<dbReference type="GO" id="GO:0070080">
    <property type="term" value="F:titin Z domain binding"/>
    <property type="evidence" value="ECO:0007669"/>
    <property type="project" value="TreeGrafter"/>
</dbReference>
<evidence type="ECO:0000313" key="1">
    <source>
        <dbReference type="EMBL" id="TRZ00444.1"/>
    </source>
</evidence>